<dbReference type="PANTHER" id="PTHR33908:SF3">
    <property type="entry name" value="UNDECAPRENYL PHOSPHATE-ALPHA-4-AMINO-4-DEOXY-L-ARABINOSE ARABINOSYL TRANSFERASE"/>
    <property type="match status" value="1"/>
</dbReference>
<feature type="region of interest" description="Disordered" evidence="8">
    <location>
        <begin position="200"/>
        <end position="219"/>
    </location>
</feature>
<dbReference type="GO" id="GO:0009103">
    <property type="term" value="P:lipopolysaccharide biosynthetic process"/>
    <property type="evidence" value="ECO:0007669"/>
    <property type="project" value="UniProtKB-ARBA"/>
</dbReference>
<evidence type="ECO:0000256" key="2">
    <source>
        <dbReference type="ARBA" id="ARBA00022475"/>
    </source>
</evidence>
<evidence type="ECO:0000256" key="3">
    <source>
        <dbReference type="ARBA" id="ARBA00022676"/>
    </source>
</evidence>
<dbReference type="EMBL" id="JACGWT010000001">
    <property type="protein sequence ID" value="MBA8792609.1"/>
    <property type="molecule type" value="Genomic_DNA"/>
</dbReference>
<feature type="transmembrane region" description="Helical" evidence="9">
    <location>
        <begin position="228"/>
        <end position="258"/>
    </location>
</feature>
<accession>A0A7W3IP14</accession>
<feature type="transmembrane region" description="Helical" evidence="9">
    <location>
        <begin position="329"/>
        <end position="348"/>
    </location>
</feature>
<evidence type="ECO:0000256" key="6">
    <source>
        <dbReference type="ARBA" id="ARBA00022989"/>
    </source>
</evidence>
<feature type="transmembrane region" description="Helical" evidence="9">
    <location>
        <begin position="150"/>
        <end position="166"/>
    </location>
</feature>
<name>A0A7W3IP14_9ACTN</name>
<evidence type="ECO:0000256" key="8">
    <source>
        <dbReference type="SAM" id="MobiDB-lite"/>
    </source>
</evidence>
<keyword evidence="7 9" id="KW-0472">Membrane</keyword>
<sequence>MATGVVSTETGVRARVRAGGQAGLSGKVGGRRLRDRRPRPDPAPVVVGALAAAVRLALLLRGTGLYGYGNYDDGVHFAAALALVDGRLPYRDFLLLHPPGILLVLSPFAALSRWVREPAAFAVARIAWCLLGGVNAALVVAVLRRRSRPAAWVAGLFYAGYWPAVFDEHLTLLETPQALVQLLAVLVLVRALGRTHPAARAADGTADRTTDETTGGAGARPTDRWVPWLLAGVLVGASPCLKIWGAASVLVLAGWVLAVRGARRALLVVAGAAATAVAVCLPFWLAAPGPMWREVVLDQLGRQHSSLPPTTRVAAIVGLQNYGIDHPGLLLSVLPGLALLLVVVLAATDRGARPLVALFAVEAGALLLTPTWYQHYPAFAAGPLALVVGSAFAVVLDRWHRRSADRARLRRAGTAGLALVTVAALAAVAVPSLTTRIGLRFPHRTLAVAARTRGCVTSDDPINLIELDVVGRNIARRCRVVVDLGGFIYDERVHGHEVPRADSPAFQTAALAYLGSGATTVLSRLQGPDYLAFTEASLRRIRSWPLLAVHADSTHGDTTVRAPGRVASAR</sequence>
<keyword evidence="2" id="KW-1003">Cell membrane</keyword>
<dbReference type="AlphaFoldDB" id="A0A7W3IP14"/>
<feature type="transmembrane region" description="Helical" evidence="9">
    <location>
        <begin position="412"/>
        <end position="433"/>
    </location>
</feature>
<comment type="subcellular location">
    <subcellularLocation>
        <location evidence="1">Cell membrane</location>
        <topology evidence="1">Multi-pass membrane protein</topology>
    </subcellularLocation>
</comment>
<feature type="transmembrane region" description="Helical" evidence="9">
    <location>
        <begin position="379"/>
        <end position="400"/>
    </location>
</feature>
<evidence type="ECO:0000256" key="9">
    <source>
        <dbReference type="SAM" id="Phobius"/>
    </source>
</evidence>
<dbReference type="GO" id="GO:0005886">
    <property type="term" value="C:plasma membrane"/>
    <property type="evidence" value="ECO:0007669"/>
    <property type="project" value="UniProtKB-SubCell"/>
</dbReference>
<evidence type="ECO:0000256" key="5">
    <source>
        <dbReference type="ARBA" id="ARBA00022692"/>
    </source>
</evidence>
<dbReference type="GO" id="GO:0016763">
    <property type="term" value="F:pentosyltransferase activity"/>
    <property type="evidence" value="ECO:0007669"/>
    <property type="project" value="TreeGrafter"/>
</dbReference>
<evidence type="ECO:0000313" key="11">
    <source>
        <dbReference type="Proteomes" id="UP000523079"/>
    </source>
</evidence>
<keyword evidence="4" id="KW-0808">Transferase</keyword>
<organism evidence="10 11">
    <name type="scientific">Microlunatus kandeliicorticis</name>
    <dbReference type="NCBI Taxonomy" id="1759536"/>
    <lineage>
        <taxon>Bacteria</taxon>
        <taxon>Bacillati</taxon>
        <taxon>Actinomycetota</taxon>
        <taxon>Actinomycetes</taxon>
        <taxon>Propionibacteriales</taxon>
        <taxon>Propionibacteriaceae</taxon>
        <taxon>Microlunatus</taxon>
    </lineage>
</organism>
<keyword evidence="11" id="KW-1185">Reference proteome</keyword>
<feature type="transmembrane region" description="Helical" evidence="9">
    <location>
        <begin position="355"/>
        <end position="373"/>
    </location>
</feature>
<evidence type="ECO:0000256" key="1">
    <source>
        <dbReference type="ARBA" id="ARBA00004651"/>
    </source>
</evidence>
<dbReference type="RefSeq" id="WP_182558239.1">
    <property type="nucleotide sequence ID" value="NZ_JACGWT010000001.1"/>
</dbReference>
<evidence type="ECO:0000313" key="10">
    <source>
        <dbReference type="EMBL" id="MBA8792609.1"/>
    </source>
</evidence>
<feature type="transmembrane region" description="Helical" evidence="9">
    <location>
        <begin position="265"/>
        <end position="287"/>
    </location>
</feature>
<keyword evidence="3" id="KW-0328">Glycosyltransferase</keyword>
<keyword evidence="5 9" id="KW-0812">Transmembrane</keyword>
<comment type="caution">
    <text evidence="10">The sequence shown here is derived from an EMBL/GenBank/DDBJ whole genome shotgun (WGS) entry which is preliminary data.</text>
</comment>
<dbReference type="InterPro" id="IPR050297">
    <property type="entry name" value="LipidA_mod_glycosyltrf_83"/>
</dbReference>
<feature type="transmembrane region" description="Helical" evidence="9">
    <location>
        <begin position="93"/>
        <end position="115"/>
    </location>
</feature>
<feature type="transmembrane region" description="Helical" evidence="9">
    <location>
        <begin position="121"/>
        <end position="143"/>
    </location>
</feature>
<reference evidence="10 11" key="1">
    <citation type="submission" date="2020-07" db="EMBL/GenBank/DDBJ databases">
        <title>Sequencing the genomes of 1000 actinobacteria strains.</title>
        <authorList>
            <person name="Klenk H.-P."/>
        </authorList>
    </citation>
    <scope>NUCLEOTIDE SEQUENCE [LARGE SCALE GENOMIC DNA]</scope>
    <source>
        <strain evidence="10 11">DSM 100723</strain>
    </source>
</reference>
<proteinExistence type="predicted"/>
<dbReference type="PANTHER" id="PTHR33908">
    <property type="entry name" value="MANNOSYLTRANSFERASE YKCB-RELATED"/>
    <property type="match status" value="1"/>
</dbReference>
<evidence type="ECO:0000256" key="4">
    <source>
        <dbReference type="ARBA" id="ARBA00022679"/>
    </source>
</evidence>
<keyword evidence="6 9" id="KW-1133">Transmembrane helix</keyword>
<evidence type="ECO:0000256" key="7">
    <source>
        <dbReference type="ARBA" id="ARBA00023136"/>
    </source>
</evidence>
<gene>
    <name evidence="10" type="ORF">FHX74_000203</name>
</gene>
<dbReference type="Proteomes" id="UP000523079">
    <property type="component" value="Unassembled WGS sequence"/>
</dbReference>
<dbReference type="GO" id="GO:0010041">
    <property type="term" value="P:response to iron(III) ion"/>
    <property type="evidence" value="ECO:0007669"/>
    <property type="project" value="TreeGrafter"/>
</dbReference>
<protein>
    <submittedName>
        <fullName evidence="10">Uncharacterized protein</fullName>
    </submittedName>
</protein>